<organism evidence="2 3">
    <name type="scientific">Mesonia maritima</name>
    <dbReference type="NCBI Taxonomy" id="1793873"/>
    <lineage>
        <taxon>Bacteria</taxon>
        <taxon>Pseudomonadati</taxon>
        <taxon>Bacteroidota</taxon>
        <taxon>Flavobacteriia</taxon>
        <taxon>Flavobacteriales</taxon>
        <taxon>Flavobacteriaceae</taxon>
        <taxon>Mesonia</taxon>
    </lineage>
</organism>
<accession>A0ABU1K8F7</accession>
<dbReference type="PRINTS" id="PR00420">
    <property type="entry name" value="RNGMNOXGNASE"/>
</dbReference>
<proteinExistence type="predicted"/>
<dbReference type="RefSeq" id="WP_309729751.1">
    <property type="nucleotide sequence ID" value="NZ_JAVDQA010000008.1"/>
</dbReference>
<evidence type="ECO:0000313" key="3">
    <source>
        <dbReference type="Proteomes" id="UP001257659"/>
    </source>
</evidence>
<gene>
    <name evidence="2" type="ORF">GGR31_002547</name>
</gene>
<dbReference type="PANTHER" id="PTHR42685:SF22">
    <property type="entry name" value="CONDITIONED MEDIUM FACTOR RECEPTOR 1"/>
    <property type="match status" value="1"/>
</dbReference>
<dbReference type="Gene3D" id="3.50.50.60">
    <property type="entry name" value="FAD/NAD(P)-binding domain"/>
    <property type="match status" value="1"/>
</dbReference>
<dbReference type="Pfam" id="PF01494">
    <property type="entry name" value="FAD_binding_3"/>
    <property type="match status" value="1"/>
</dbReference>
<feature type="domain" description="FAD-binding" evidence="1">
    <location>
        <begin position="6"/>
        <end position="298"/>
    </location>
</feature>
<dbReference type="InterPro" id="IPR050407">
    <property type="entry name" value="Geranylgeranyl_reductase"/>
</dbReference>
<dbReference type="SUPFAM" id="SSF51905">
    <property type="entry name" value="FAD/NAD(P)-binding domain"/>
    <property type="match status" value="1"/>
</dbReference>
<reference evidence="2 3" key="1">
    <citation type="submission" date="2023-07" db="EMBL/GenBank/DDBJ databases">
        <title>Genomic Encyclopedia of Type Strains, Phase IV (KMG-IV): sequencing the most valuable type-strain genomes for metagenomic binning, comparative biology and taxonomic classification.</title>
        <authorList>
            <person name="Goeker M."/>
        </authorList>
    </citation>
    <scope>NUCLEOTIDE SEQUENCE [LARGE SCALE GENOMIC DNA]</scope>
    <source>
        <strain evidence="2 3">DSM 102814</strain>
    </source>
</reference>
<protein>
    <submittedName>
        <fullName evidence="2">Geranylgeranyl reductase family protein</fullName>
    </submittedName>
</protein>
<keyword evidence="3" id="KW-1185">Reference proteome</keyword>
<evidence type="ECO:0000313" key="2">
    <source>
        <dbReference type="EMBL" id="MDR6301875.1"/>
    </source>
</evidence>
<dbReference type="Proteomes" id="UP001257659">
    <property type="component" value="Unassembled WGS sequence"/>
</dbReference>
<dbReference type="InterPro" id="IPR036188">
    <property type="entry name" value="FAD/NAD-bd_sf"/>
</dbReference>
<name>A0ABU1K8F7_9FLAO</name>
<dbReference type="EMBL" id="JAVDQA010000008">
    <property type="protein sequence ID" value="MDR6301875.1"/>
    <property type="molecule type" value="Genomic_DNA"/>
</dbReference>
<sequence length="382" mass="42954">MTNLFDVAIIGSGPAGASAAYHLANSGLKTVLIEKEKLPRYKTCGGGFVYRGLRDLPFSVEEVIDAEFNEVEIFFGKKLAFKTKREKPIISMVMRDRFDHLIVKKAEDLGVKILQETKVEDLNFEDDYTEILTSTGSIKAKFIIAADGALSPTAKLTGWEESRMMCPALEYEVTVPTSDFERLSKSVRFDIDVSPNGYGWCFPKKNHLSIGVGNFLKTKKKANLKEDYKKYLTTLGISTILEEEAHGFIIPISPRKEGFVKRNVFLIGDAAGFADPITAEGISNAIASGVLVAKAIAESKMNLREAKILYQQKLEERILPELEVGKKLSKLFYGQPTLRNLLLQKYGQRAAEYMTHIFMGDRTYPKDFYKKVKQKINLPFFN</sequence>
<dbReference type="NCBIfam" id="TIGR02032">
    <property type="entry name" value="GG-red-SF"/>
    <property type="match status" value="1"/>
</dbReference>
<comment type="caution">
    <text evidence="2">The sequence shown here is derived from an EMBL/GenBank/DDBJ whole genome shotgun (WGS) entry which is preliminary data.</text>
</comment>
<evidence type="ECO:0000259" key="1">
    <source>
        <dbReference type="Pfam" id="PF01494"/>
    </source>
</evidence>
<dbReference type="PANTHER" id="PTHR42685">
    <property type="entry name" value="GERANYLGERANYL DIPHOSPHATE REDUCTASE"/>
    <property type="match status" value="1"/>
</dbReference>
<dbReference type="InterPro" id="IPR002938">
    <property type="entry name" value="FAD-bd"/>
</dbReference>
<dbReference type="InterPro" id="IPR011777">
    <property type="entry name" value="Geranylgeranyl_Rdtase_fam"/>
</dbReference>